<feature type="repeat" description="ANK" evidence="3">
    <location>
        <begin position="107"/>
        <end position="139"/>
    </location>
</feature>
<dbReference type="Proteomes" id="UP000292372">
    <property type="component" value="Unassembled WGS sequence"/>
</dbReference>
<dbReference type="SMART" id="SM00248">
    <property type="entry name" value="ANK"/>
    <property type="match status" value="3"/>
</dbReference>
<protein>
    <submittedName>
        <fullName evidence="4">Ankyrin repeat domain-containing protein</fullName>
    </submittedName>
</protein>
<dbReference type="InterPro" id="IPR050745">
    <property type="entry name" value="Multifunctional_regulatory"/>
</dbReference>
<dbReference type="RefSeq" id="WP_130935853.1">
    <property type="nucleotide sequence ID" value="NZ_BMEE01000001.1"/>
</dbReference>
<organism evidence="4 5">
    <name type="scientific">Hyunsoonleella pacifica</name>
    <dbReference type="NCBI Taxonomy" id="1080224"/>
    <lineage>
        <taxon>Bacteria</taxon>
        <taxon>Pseudomonadati</taxon>
        <taxon>Bacteroidota</taxon>
        <taxon>Flavobacteriia</taxon>
        <taxon>Flavobacteriales</taxon>
        <taxon>Flavobacteriaceae</taxon>
    </lineage>
</organism>
<proteinExistence type="predicted"/>
<accession>A0A4Q9FTD5</accession>
<keyword evidence="5" id="KW-1185">Reference proteome</keyword>
<evidence type="ECO:0000256" key="2">
    <source>
        <dbReference type="ARBA" id="ARBA00023043"/>
    </source>
</evidence>
<dbReference type="PANTHER" id="PTHR24189">
    <property type="entry name" value="MYOTROPHIN"/>
    <property type="match status" value="1"/>
</dbReference>
<evidence type="ECO:0000256" key="3">
    <source>
        <dbReference type="PROSITE-ProRule" id="PRU00023"/>
    </source>
</evidence>
<evidence type="ECO:0000313" key="5">
    <source>
        <dbReference type="Proteomes" id="UP000292372"/>
    </source>
</evidence>
<dbReference type="AlphaFoldDB" id="A0A4Q9FTD5"/>
<dbReference type="Pfam" id="PF12796">
    <property type="entry name" value="Ank_2"/>
    <property type="match status" value="1"/>
</dbReference>
<dbReference type="PROSITE" id="PS50088">
    <property type="entry name" value="ANK_REPEAT"/>
    <property type="match status" value="2"/>
</dbReference>
<dbReference type="InterPro" id="IPR036770">
    <property type="entry name" value="Ankyrin_rpt-contain_sf"/>
</dbReference>
<name>A0A4Q9FTD5_9FLAO</name>
<gene>
    <name evidence="4" type="ORF">EYD46_04405</name>
</gene>
<keyword evidence="2 3" id="KW-0040">ANK repeat</keyword>
<dbReference type="SUPFAM" id="SSF48403">
    <property type="entry name" value="Ankyrin repeat"/>
    <property type="match status" value="1"/>
</dbReference>
<reference evidence="4 5" key="1">
    <citation type="journal article" date="2015" name="Int. J. Syst. Evol. Microbiol.">
        <title>Hyunsoonleella pacifica sp. nov., isolated from seawater of South Pacific Gyre.</title>
        <authorList>
            <person name="Gao X."/>
            <person name="Zhang Z."/>
            <person name="Dai X."/>
            <person name="Zhang X.H."/>
        </authorList>
    </citation>
    <scope>NUCLEOTIDE SEQUENCE [LARGE SCALE GENOMIC DNA]</scope>
    <source>
        <strain evidence="4 5">SW033</strain>
    </source>
</reference>
<dbReference type="EMBL" id="SIRS01000002">
    <property type="protein sequence ID" value="TBN17562.1"/>
    <property type="molecule type" value="Genomic_DNA"/>
</dbReference>
<dbReference type="Gene3D" id="1.25.40.20">
    <property type="entry name" value="Ankyrin repeat-containing domain"/>
    <property type="match status" value="1"/>
</dbReference>
<dbReference type="InterPro" id="IPR002110">
    <property type="entry name" value="Ankyrin_rpt"/>
</dbReference>
<evidence type="ECO:0000256" key="1">
    <source>
        <dbReference type="ARBA" id="ARBA00022737"/>
    </source>
</evidence>
<dbReference type="OrthoDB" id="654305at2"/>
<feature type="repeat" description="ANK" evidence="3">
    <location>
        <begin position="146"/>
        <end position="181"/>
    </location>
</feature>
<keyword evidence="1" id="KW-0677">Repeat</keyword>
<comment type="caution">
    <text evidence="4">The sequence shown here is derived from an EMBL/GenBank/DDBJ whole genome shotgun (WGS) entry which is preliminary data.</text>
</comment>
<sequence>MDLKKKISHQIELHSAQGIKDCFENGLNPNLDLNGKPLFELLISMYTRSPRFKDCVKVFIDYGLEFKDKTLLAVLSNNLQDLERQLENKPNETDKEINLNSAYTPLKKASLLHVCAEFNHLECAKILIKNGIDVNRKSGTDTNGFGGQTPIFHTVNQNNNSSAEMMDFLLSKGADLSYTTKGIIWGENLPWETFIPCVNAISYAMFGLLPQMHRDEKTISDTVTKLLKHEYGINYQAKNIPNRYLNE</sequence>
<evidence type="ECO:0000313" key="4">
    <source>
        <dbReference type="EMBL" id="TBN17562.1"/>
    </source>
</evidence>